<comment type="caution">
    <text evidence="1">The sequence shown here is derived from an EMBL/GenBank/DDBJ whole genome shotgun (WGS) entry which is preliminary data.</text>
</comment>
<evidence type="ECO:0000313" key="1">
    <source>
        <dbReference type="EMBL" id="RUQ88654.1"/>
    </source>
</evidence>
<accession>A0A433JJS0</accession>
<dbReference type="Proteomes" id="UP000288012">
    <property type="component" value="Unassembled WGS sequence"/>
</dbReference>
<dbReference type="RefSeq" id="WP_127111197.1">
    <property type="nucleotide sequence ID" value="NZ_RZGR01000011.1"/>
</dbReference>
<gene>
    <name evidence="1" type="ORF">EKM59_04920</name>
</gene>
<sequence>MLLLLSPSTDNKQAANSLVQFINTEIILADQLTETSLNDAEPLIFVDVDADDKFLTYFEPQTLAALLLKHGLSGNTRTLIFLISDVNKQKNLYEFTHPMLLHLHNLLQQEIIAYIPFNPNYESIVLAPPAGAQKNWRVYGIPEWQKPEFEQTDLAFFLSLKNKALLWEGENILHWLMASPPVTIKPLVNEKVMFRL</sequence>
<organism evidence="1 2">
    <name type="scientific">Legionella septentrionalis</name>
    <dbReference type="NCBI Taxonomy" id="2498109"/>
    <lineage>
        <taxon>Bacteria</taxon>
        <taxon>Pseudomonadati</taxon>
        <taxon>Pseudomonadota</taxon>
        <taxon>Gammaproteobacteria</taxon>
        <taxon>Legionellales</taxon>
        <taxon>Legionellaceae</taxon>
        <taxon>Legionella</taxon>
    </lineage>
</organism>
<evidence type="ECO:0000313" key="2">
    <source>
        <dbReference type="Proteomes" id="UP000288012"/>
    </source>
</evidence>
<protein>
    <submittedName>
        <fullName evidence="1">Uncharacterized protein</fullName>
    </submittedName>
</protein>
<dbReference type="EMBL" id="RZGR01000011">
    <property type="protein sequence ID" value="RUQ88654.1"/>
    <property type="molecule type" value="Genomic_DNA"/>
</dbReference>
<reference evidence="1 2" key="1">
    <citation type="submission" date="2018-12" db="EMBL/GenBank/DDBJ databases">
        <title>Legionella sp,whole genome shotgun sequence.</title>
        <authorList>
            <person name="Wu H."/>
        </authorList>
    </citation>
    <scope>NUCLEOTIDE SEQUENCE [LARGE SCALE GENOMIC DNA]</scope>
    <source>
        <strain evidence="2">km714</strain>
    </source>
</reference>
<keyword evidence="2" id="KW-1185">Reference proteome</keyword>
<dbReference type="AlphaFoldDB" id="A0A433JJS0"/>
<name>A0A433JJS0_9GAMM</name>
<proteinExistence type="predicted"/>